<sequence>MTAVGKMCRHTSLTNVHYNIIEYTLNSFFLKGYFYDIMKATVEFCNSSDRSAHLLCRPYENMLVTGIQPFSAGEFQ</sequence>
<evidence type="ECO:0000313" key="2">
    <source>
        <dbReference type="Proteomes" id="UP000261111"/>
    </source>
</evidence>
<protein>
    <submittedName>
        <fullName evidence="1">Uncharacterized protein</fullName>
    </submittedName>
</protein>
<dbReference type="EMBL" id="QVIA01000003">
    <property type="protein sequence ID" value="RGC34566.1"/>
    <property type="molecule type" value="Genomic_DNA"/>
</dbReference>
<comment type="caution">
    <text evidence="1">The sequence shown here is derived from an EMBL/GenBank/DDBJ whole genome shotgun (WGS) entry which is preliminary data.</text>
</comment>
<dbReference type="Proteomes" id="UP000261111">
    <property type="component" value="Unassembled WGS sequence"/>
</dbReference>
<gene>
    <name evidence="1" type="ORF">DWX41_03680</name>
</gene>
<name>A0A3E2X0E5_9FIRM</name>
<organism evidence="1 2">
    <name type="scientific">Hungatella hathewayi</name>
    <dbReference type="NCBI Taxonomy" id="154046"/>
    <lineage>
        <taxon>Bacteria</taxon>
        <taxon>Bacillati</taxon>
        <taxon>Bacillota</taxon>
        <taxon>Clostridia</taxon>
        <taxon>Lachnospirales</taxon>
        <taxon>Lachnospiraceae</taxon>
        <taxon>Hungatella</taxon>
    </lineage>
</organism>
<reference evidence="1 2" key="1">
    <citation type="submission" date="2018-08" db="EMBL/GenBank/DDBJ databases">
        <title>A genome reference for cultivated species of the human gut microbiota.</title>
        <authorList>
            <person name="Zou Y."/>
            <person name="Xue W."/>
            <person name="Luo G."/>
        </authorList>
    </citation>
    <scope>NUCLEOTIDE SEQUENCE [LARGE SCALE GENOMIC DNA]</scope>
    <source>
        <strain evidence="1 2">AF19-21</strain>
    </source>
</reference>
<dbReference type="AlphaFoldDB" id="A0A3E2X0E5"/>
<evidence type="ECO:0000313" key="1">
    <source>
        <dbReference type="EMBL" id="RGC34566.1"/>
    </source>
</evidence>
<accession>A0A3E2X0E5</accession>
<proteinExistence type="predicted"/>